<dbReference type="EMBL" id="QTSX02005712">
    <property type="protein sequence ID" value="KAJ9058665.1"/>
    <property type="molecule type" value="Genomic_DNA"/>
</dbReference>
<reference evidence="1" key="1">
    <citation type="submission" date="2022-04" db="EMBL/GenBank/DDBJ databases">
        <title>Genome of the entomopathogenic fungus Entomophthora muscae.</title>
        <authorList>
            <person name="Elya C."/>
            <person name="Lovett B.R."/>
            <person name="Lee E."/>
            <person name="Macias A.M."/>
            <person name="Hajek A.E."/>
            <person name="De Bivort B.L."/>
            <person name="Kasson M.T."/>
            <person name="De Fine Licht H.H."/>
            <person name="Stajich J.E."/>
        </authorList>
    </citation>
    <scope>NUCLEOTIDE SEQUENCE</scope>
    <source>
        <strain evidence="1">Berkeley</strain>
    </source>
</reference>
<protein>
    <submittedName>
        <fullName evidence="1">Uncharacterized protein</fullName>
    </submittedName>
</protein>
<accession>A0ACC2S8K3</accession>
<evidence type="ECO:0000313" key="2">
    <source>
        <dbReference type="Proteomes" id="UP001165960"/>
    </source>
</evidence>
<comment type="caution">
    <text evidence="1">The sequence shown here is derived from an EMBL/GenBank/DDBJ whole genome shotgun (WGS) entry which is preliminary data.</text>
</comment>
<dbReference type="Proteomes" id="UP001165960">
    <property type="component" value="Unassembled WGS sequence"/>
</dbReference>
<organism evidence="1 2">
    <name type="scientific">Entomophthora muscae</name>
    <dbReference type="NCBI Taxonomy" id="34485"/>
    <lineage>
        <taxon>Eukaryota</taxon>
        <taxon>Fungi</taxon>
        <taxon>Fungi incertae sedis</taxon>
        <taxon>Zoopagomycota</taxon>
        <taxon>Entomophthoromycotina</taxon>
        <taxon>Entomophthoromycetes</taxon>
        <taxon>Entomophthorales</taxon>
        <taxon>Entomophthoraceae</taxon>
        <taxon>Entomophthora</taxon>
    </lineage>
</organism>
<sequence length="147" mass="17153">MTISEFQEEKDTETKRQSPNPSLENKLKREERIIQLFKKISGTDGTSDLPYPKGITVDDIHRHFEKRHGKSAYIYAKELVSMADKANDGIVDYEEFRLFVIRQEKALWRLFRKMRCLSRFQIAATGNRGISSKSWHKGSPGKTIRFD</sequence>
<evidence type="ECO:0000313" key="1">
    <source>
        <dbReference type="EMBL" id="KAJ9058665.1"/>
    </source>
</evidence>
<gene>
    <name evidence="1" type="ORF">DSO57_1010005</name>
</gene>
<name>A0ACC2S8K3_9FUNG</name>
<proteinExistence type="predicted"/>
<keyword evidence="2" id="KW-1185">Reference proteome</keyword>